<keyword evidence="5 6" id="KW-0472">Membrane</keyword>
<dbReference type="InterPro" id="IPR010432">
    <property type="entry name" value="RDD"/>
</dbReference>
<organism evidence="8 9">
    <name type="scientific">Roseobacter cerasinus</name>
    <dbReference type="NCBI Taxonomy" id="2602289"/>
    <lineage>
        <taxon>Bacteria</taxon>
        <taxon>Pseudomonadati</taxon>
        <taxon>Pseudomonadota</taxon>
        <taxon>Alphaproteobacteria</taxon>
        <taxon>Rhodobacterales</taxon>
        <taxon>Roseobacteraceae</taxon>
        <taxon>Roseobacter</taxon>
    </lineage>
</organism>
<protein>
    <submittedName>
        <fullName evidence="8">RDD family protein</fullName>
    </submittedName>
</protein>
<evidence type="ECO:0000256" key="3">
    <source>
        <dbReference type="ARBA" id="ARBA00022692"/>
    </source>
</evidence>
<evidence type="ECO:0000256" key="6">
    <source>
        <dbReference type="SAM" id="Phobius"/>
    </source>
</evidence>
<keyword evidence="4 6" id="KW-1133">Transmembrane helix</keyword>
<proteinExistence type="predicted"/>
<dbReference type="Pfam" id="PF06271">
    <property type="entry name" value="RDD"/>
    <property type="match status" value="1"/>
</dbReference>
<dbReference type="PANTHER" id="PTHR36115:SF6">
    <property type="entry name" value="PROLINE-RICH ANTIGEN HOMOLOG"/>
    <property type="match status" value="1"/>
</dbReference>
<keyword evidence="9" id="KW-1185">Reference proteome</keyword>
<gene>
    <name evidence="8" type="ORF">So717_20330</name>
</gene>
<evidence type="ECO:0000256" key="4">
    <source>
        <dbReference type="ARBA" id="ARBA00022989"/>
    </source>
</evidence>
<feature type="domain" description="RDD" evidence="7">
    <location>
        <begin position="30"/>
        <end position="145"/>
    </location>
</feature>
<dbReference type="PANTHER" id="PTHR36115">
    <property type="entry name" value="PROLINE-RICH ANTIGEN HOMOLOG-RELATED"/>
    <property type="match status" value="1"/>
</dbReference>
<feature type="transmembrane region" description="Helical" evidence="6">
    <location>
        <begin position="34"/>
        <end position="54"/>
    </location>
</feature>
<keyword evidence="2" id="KW-1003">Cell membrane</keyword>
<accession>A0A640VS75</accession>
<evidence type="ECO:0000313" key="9">
    <source>
        <dbReference type="Proteomes" id="UP000436522"/>
    </source>
</evidence>
<dbReference type="InterPro" id="IPR051791">
    <property type="entry name" value="Pra-immunoreactive"/>
</dbReference>
<comment type="caution">
    <text evidence="8">The sequence shown here is derived from an EMBL/GenBank/DDBJ whole genome shotgun (WGS) entry which is preliminary data.</text>
</comment>
<evidence type="ECO:0000256" key="5">
    <source>
        <dbReference type="ARBA" id="ARBA00023136"/>
    </source>
</evidence>
<comment type="subcellular location">
    <subcellularLocation>
        <location evidence="1">Cell membrane</location>
        <topology evidence="1">Multi-pass membrane protein</topology>
    </subcellularLocation>
</comment>
<evidence type="ECO:0000256" key="2">
    <source>
        <dbReference type="ARBA" id="ARBA00022475"/>
    </source>
</evidence>
<keyword evidence="3 6" id="KW-0812">Transmembrane</keyword>
<evidence type="ECO:0000259" key="7">
    <source>
        <dbReference type="Pfam" id="PF06271"/>
    </source>
</evidence>
<dbReference type="GO" id="GO:0005886">
    <property type="term" value="C:plasma membrane"/>
    <property type="evidence" value="ECO:0007669"/>
    <property type="project" value="UniProtKB-SubCell"/>
</dbReference>
<evidence type="ECO:0000256" key="1">
    <source>
        <dbReference type="ARBA" id="ARBA00004651"/>
    </source>
</evidence>
<evidence type="ECO:0000313" key="8">
    <source>
        <dbReference type="EMBL" id="GFE50280.1"/>
    </source>
</evidence>
<dbReference type="EMBL" id="BLIV01000003">
    <property type="protein sequence ID" value="GFE50280.1"/>
    <property type="molecule type" value="Genomic_DNA"/>
</dbReference>
<dbReference type="AlphaFoldDB" id="A0A640VS75"/>
<reference evidence="8 9" key="1">
    <citation type="submission" date="2019-12" db="EMBL/GenBank/DDBJ databases">
        <title>Roseobacter cerasinus sp. nov., isolated from seawater around aquaculture.</title>
        <authorList>
            <person name="Muramatsu S."/>
            <person name="Takabe Y."/>
            <person name="Mori K."/>
            <person name="Takaichi S."/>
            <person name="Hanada S."/>
        </authorList>
    </citation>
    <scope>NUCLEOTIDE SEQUENCE [LARGE SCALE GENOMIC DNA]</scope>
    <source>
        <strain evidence="8 9">AI77</strain>
    </source>
</reference>
<name>A0A640VS75_9RHOB</name>
<dbReference type="Proteomes" id="UP000436522">
    <property type="component" value="Unassembled WGS sequence"/>
</dbReference>
<dbReference type="RefSeq" id="WP_238840802.1">
    <property type="nucleotide sequence ID" value="NZ_BLIV01000003.1"/>
</dbReference>
<sequence length="158" mass="17237">MRALFAQSKVQDIMPLPDPHSQPEFYDSVPMKRLLAWAVDAVVTGIACLIILPFTLFTAIFILPLLFLVVGFMYRTVTLANGSATWGMRLFAIELRLPDGAPLTLGTAFAHTLGYTISCAMAPLQLISMVLMATTARGQGLTDQVLGTVMINRRSTSM</sequence>